<comment type="caution">
    <text evidence="7">The sequence shown here is derived from an EMBL/GenBank/DDBJ whole genome shotgun (WGS) entry which is preliminary data.</text>
</comment>
<evidence type="ECO:0000259" key="6">
    <source>
        <dbReference type="PROSITE" id="PS50811"/>
    </source>
</evidence>
<evidence type="ECO:0000256" key="5">
    <source>
        <dbReference type="ARBA" id="ARBA00023242"/>
    </source>
</evidence>
<dbReference type="InterPro" id="IPR044810">
    <property type="entry name" value="WRKY_plant"/>
</dbReference>
<comment type="subcellular location">
    <subcellularLocation>
        <location evidence="1">Nucleus</location>
    </subcellularLocation>
</comment>
<keyword evidence="8" id="KW-1185">Reference proteome</keyword>
<keyword evidence="3" id="KW-0238">DNA-binding</keyword>
<feature type="domain" description="WRKY" evidence="6">
    <location>
        <begin position="103"/>
        <end position="171"/>
    </location>
</feature>
<evidence type="ECO:0000256" key="4">
    <source>
        <dbReference type="ARBA" id="ARBA00023163"/>
    </source>
</evidence>
<dbReference type="SMART" id="SM00774">
    <property type="entry name" value="WRKY"/>
    <property type="match status" value="1"/>
</dbReference>
<evidence type="ECO:0000313" key="8">
    <source>
        <dbReference type="Proteomes" id="UP000636709"/>
    </source>
</evidence>
<keyword evidence="2" id="KW-0805">Transcription regulation</keyword>
<dbReference type="InterPro" id="IPR036576">
    <property type="entry name" value="WRKY_dom_sf"/>
</dbReference>
<dbReference type="GO" id="GO:0043565">
    <property type="term" value="F:sequence-specific DNA binding"/>
    <property type="evidence" value="ECO:0007669"/>
    <property type="project" value="InterPro"/>
</dbReference>
<dbReference type="AlphaFoldDB" id="A0A835A5E2"/>
<dbReference type="Pfam" id="PF03106">
    <property type="entry name" value="WRKY"/>
    <property type="match status" value="1"/>
</dbReference>
<keyword evidence="4" id="KW-0804">Transcription</keyword>
<sequence length="319" mass="33979">MAAAAAPYAQVVEDMRRGREIAAQLQGLLRDSPEAGRLVDQILHAISRTIETAKAVAAAEEGSEGHSEVTTCAPGAGKRKAAVGGDKRAACRRRAHHSSTVTMTIKDVEDGHAWRKYGQKEIQNSKYPKAYFRCTHKYDQQCAAQRQVQRCDEDPDAFRVTYIGVHTCRDPAAVAPVVLHSADELHAGSRLISFAPNASATTASTTTTTGNTSSHHGDQKDAALLASLRPLKLESGAGGEQEEVLSSLTPAGSSAAAEAMRNAAATPGLDQGDVTSGMHNCYGGDDLADMATFNYDDDGTFDLDGLDDVLRFDHGQAYY</sequence>
<reference evidence="7" key="1">
    <citation type="submission" date="2020-07" db="EMBL/GenBank/DDBJ databases">
        <title>Genome sequence and genetic diversity analysis of an under-domesticated orphan crop, white fonio (Digitaria exilis).</title>
        <authorList>
            <person name="Bennetzen J.L."/>
            <person name="Chen S."/>
            <person name="Ma X."/>
            <person name="Wang X."/>
            <person name="Yssel A.E.J."/>
            <person name="Chaluvadi S.R."/>
            <person name="Johnson M."/>
            <person name="Gangashetty P."/>
            <person name="Hamidou F."/>
            <person name="Sanogo M.D."/>
            <person name="Zwaenepoel A."/>
            <person name="Wallace J."/>
            <person name="Van De Peer Y."/>
            <person name="Van Deynze A."/>
        </authorList>
    </citation>
    <scope>NUCLEOTIDE SEQUENCE</scope>
    <source>
        <tissue evidence="7">Leaves</tissue>
    </source>
</reference>
<dbReference type="Proteomes" id="UP000636709">
    <property type="component" value="Unassembled WGS sequence"/>
</dbReference>
<accession>A0A835A5E2</accession>
<dbReference type="OrthoDB" id="2021064at2759"/>
<dbReference type="Gene3D" id="2.20.25.80">
    <property type="entry name" value="WRKY domain"/>
    <property type="match status" value="1"/>
</dbReference>
<proteinExistence type="predicted"/>
<organism evidence="7 8">
    <name type="scientific">Digitaria exilis</name>
    <dbReference type="NCBI Taxonomy" id="1010633"/>
    <lineage>
        <taxon>Eukaryota</taxon>
        <taxon>Viridiplantae</taxon>
        <taxon>Streptophyta</taxon>
        <taxon>Embryophyta</taxon>
        <taxon>Tracheophyta</taxon>
        <taxon>Spermatophyta</taxon>
        <taxon>Magnoliopsida</taxon>
        <taxon>Liliopsida</taxon>
        <taxon>Poales</taxon>
        <taxon>Poaceae</taxon>
        <taxon>PACMAD clade</taxon>
        <taxon>Panicoideae</taxon>
        <taxon>Panicodae</taxon>
        <taxon>Paniceae</taxon>
        <taxon>Anthephorinae</taxon>
        <taxon>Digitaria</taxon>
    </lineage>
</organism>
<dbReference type="Gramene" id="Dexi3A01G0027470.1">
    <property type="protein sequence ID" value="Dexi3A01G0027470.1:cds"/>
    <property type="gene ID" value="Dexi3A01G0027470"/>
</dbReference>
<dbReference type="EMBL" id="JACEFO010002655">
    <property type="protein sequence ID" value="KAF8652530.1"/>
    <property type="molecule type" value="Genomic_DNA"/>
</dbReference>
<name>A0A835A5E2_9POAL</name>
<dbReference type="GO" id="GO:0003700">
    <property type="term" value="F:DNA-binding transcription factor activity"/>
    <property type="evidence" value="ECO:0007669"/>
    <property type="project" value="InterPro"/>
</dbReference>
<evidence type="ECO:0000256" key="3">
    <source>
        <dbReference type="ARBA" id="ARBA00023125"/>
    </source>
</evidence>
<dbReference type="InterPro" id="IPR003657">
    <property type="entry name" value="WRKY_dom"/>
</dbReference>
<evidence type="ECO:0000313" key="7">
    <source>
        <dbReference type="EMBL" id="KAF8652530.1"/>
    </source>
</evidence>
<protein>
    <recommendedName>
        <fullName evidence="6">WRKY domain-containing protein</fullName>
    </recommendedName>
</protein>
<evidence type="ECO:0000256" key="2">
    <source>
        <dbReference type="ARBA" id="ARBA00023015"/>
    </source>
</evidence>
<gene>
    <name evidence="7" type="ORF">HU200_062729</name>
</gene>
<evidence type="ECO:0000256" key="1">
    <source>
        <dbReference type="ARBA" id="ARBA00004123"/>
    </source>
</evidence>
<dbReference type="SUPFAM" id="SSF118290">
    <property type="entry name" value="WRKY DNA-binding domain"/>
    <property type="match status" value="1"/>
</dbReference>
<dbReference type="PROSITE" id="PS50811">
    <property type="entry name" value="WRKY"/>
    <property type="match status" value="1"/>
</dbReference>
<dbReference type="GO" id="GO:0005634">
    <property type="term" value="C:nucleus"/>
    <property type="evidence" value="ECO:0007669"/>
    <property type="project" value="UniProtKB-SubCell"/>
</dbReference>
<dbReference type="PANTHER" id="PTHR31282">
    <property type="entry name" value="WRKY TRANSCRIPTION FACTOR 21-RELATED"/>
    <property type="match status" value="1"/>
</dbReference>
<keyword evidence="5" id="KW-0539">Nucleus</keyword>